<dbReference type="CDD" id="cd03225">
    <property type="entry name" value="ABC_cobalt_CbiO_domain1"/>
    <property type="match status" value="1"/>
</dbReference>
<evidence type="ECO:0000313" key="12">
    <source>
        <dbReference type="Proteomes" id="UP000509594"/>
    </source>
</evidence>
<dbReference type="PROSITE" id="PS50893">
    <property type="entry name" value="ABC_TRANSPORTER_2"/>
    <property type="match status" value="1"/>
</dbReference>
<dbReference type="GeneID" id="55822498"/>
<dbReference type="Proteomes" id="UP000509594">
    <property type="component" value="Chromosome"/>
</dbReference>
<comment type="subcellular location">
    <subcellularLocation>
        <location evidence="1">Cell membrane</location>
        <topology evidence="1">Peripheral membrane protein</topology>
    </subcellularLocation>
</comment>
<dbReference type="InterPro" id="IPR015856">
    <property type="entry name" value="ABC_transpr_CbiO/EcfA_su"/>
</dbReference>
<evidence type="ECO:0000259" key="10">
    <source>
        <dbReference type="PROSITE" id="PS50893"/>
    </source>
</evidence>
<dbReference type="NCBIfam" id="TIGR04520">
    <property type="entry name" value="ECF_ATPase_1"/>
    <property type="match status" value="1"/>
</dbReference>
<keyword evidence="5" id="KW-0547">Nucleotide-binding</keyword>
<dbReference type="AlphaFoldDB" id="A0A7D5EFW5"/>
<dbReference type="InterPro" id="IPR003593">
    <property type="entry name" value="AAA+_ATPase"/>
</dbReference>
<evidence type="ECO:0000256" key="1">
    <source>
        <dbReference type="ARBA" id="ARBA00004202"/>
    </source>
</evidence>
<dbReference type="GO" id="GO:0042626">
    <property type="term" value="F:ATPase-coupled transmembrane transporter activity"/>
    <property type="evidence" value="ECO:0007669"/>
    <property type="project" value="TreeGrafter"/>
</dbReference>
<dbReference type="Gene3D" id="3.40.50.300">
    <property type="entry name" value="P-loop containing nucleotide triphosphate hydrolases"/>
    <property type="match status" value="1"/>
</dbReference>
<evidence type="ECO:0000256" key="5">
    <source>
        <dbReference type="ARBA" id="ARBA00022741"/>
    </source>
</evidence>
<dbReference type="InterPro" id="IPR030947">
    <property type="entry name" value="EcfA_1"/>
</dbReference>
<dbReference type="RefSeq" id="WP_176966031.1">
    <property type="nucleotide sequence ID" value="NZ_CP058215.1"/>
</dbReference>
<keyword evidence="6" id="KW-0067">ATP-binding</keyword>
<dbReference type="SMART" id="SM00382">
    <property type="entry name" value="AAA"/>
    <property type="match status" value="1"/>
</dbReference>
<evidence type="ECO:0000256" key="6">
    <source>
        <dbReference type="ARBA" id="ARBA00022840"/>
    </source>
</evidence>
<evidence type="ECO:0000256" key="8">
    <source>
        <dbReference type="ARBA" id="ARBA00023136"/>
    </source>
</evidence>
<protein>
    <submittedName>
        <fullName evidence="11">Energy-coupling factor transporter ATPase</fullName>
    </submittedName>
</protein>
<dbReference type="GO" id="GO:0016887">
    <property type="term" value="F:ATP hydrolysis activity"/>
    <property type="evidence" value="ECO:0007669"/>
    <property type="project" value="InterPro"/>
</dbReference>
<sequence>MIEINDLSHRYPDGKIALDSVSLDIKKGEFVVIAGRNGSGKSTLVQHMNALLLPISGSVKVKDLCTSKKENIPQIRRKVGMVFQNPDSQFAGMTVEEDIAFGLENTGVETQRIRMLVDSVLDSMGLSGYKKYTPRILSGGQKQKVAIAGVLVMEPECVVFDEITSMLDPASREEILATIKNINENGTTVVHITHRLEEAVDADRLIVMDSGKIVLEGVPNKVLANRELLQEHGLRLPPLFELSRKLSDEGIIRKGVLSKEELVEELCRSM</sequence>
<keyword evidence="7" id="KW-1278">Translocase</keyword>
<evidence type="ECO:0000313" key="11">
    <source>
        <dbReference type="EMBL" id="QLC50976.1"/>
    </source>
</evidence>
<evidence type="ECO:0000256" key="2">
    <source>
        <dbReference type="ARBA" id="ARBA00005417"/>
    </source>
</evidence>
<dbReference type="InterPro" id="IPR027417">
    <property type="entry name" value="P-loop_NTPase"/>
</dbReference>
<comment type="function">
    <text evidence="9">Probably part of an ABC transporter complex. Responsible for energy coupling to the transport system.</text>
</comment>
<dbReference type="InterPro" id="IPR050095">
    <property type="entry name" value="ECF_ABC_transporter_ATP-bd"/>
</dbReference>
<feature type="domain" description="ABC transporter" evidence="10">
    <location>
        <begin position="2"/>
        <end position="235"/>
    </location>
</feature>
<dbReference type="PANTHER" id="PTHR43553">
    <property type="entry name" value="HEAVY METAL TRANSPORTER"/>
    <property type="match status" value="1"/>
</dbReference>
<dbReference type="FunFam" id="3.40.50.300:FF:000224">
    <property type="entry name" value="Energy-coupling factor transporter ATP-binding protein EcfA"/>
    <property type="match status" value="1"/>
</dbReference>
<comment type="similarity">
    <text evidence="2">Belongs to the ABC transporter superfamily.</text>
</comment>
<dbReference type="GO" id="GO:0005524">
    <property type="term" value="F:ATP binding"/>
    <property type="evidence" value="ECO:0007669"/>
    <property type="project" value="UniProtKB-KW"/>
</dbReference>
<organism evidence="11 12">
    <name type="scientific">Methanolobus zinderi</name>
    <dbReference type="NCBI Taxonomy" id="536044"/>
    <lineage>
        <taxon>Archaea</taxon>
        <taxon>Methanobacteriati</taxon>
        <taxon>Methanobacteriota</taxon>
        <taxon>Stenosarchaea group</taxon>
        <taxon>Methanomicrobia</taxon>
        <taxon>Methanosarcinales</taxon>
        <taxon>Methanosarcinaceae</taxon>
        <taxon>Methanolobus</taxon>
    </lineage>
</organism>
<keyword evidence="3" id="KW-0813">Transport</keyword>
<gene>
    <name evidence="11" type="ORF">HWN40_12445</name>
</gene>
<dbReference type="SUPFAM" id="SSF52540">
    <property type="entry name" value="P-loop containing nucleoside triphosphate hydrolases"/>
    <property type="match status" value="1"/>
</dbReference>
<keyword evidence="4" id="KW-1003">Cell membrane</keyword>
<reference evidence="11 12" key="1">
    <citation type="submission" date="2020-06" db="EMBL/GenBank/DDBJ databases">
        <title>Methanolobus halotolerans sp. nov., isolated from a saline lake Tus in Siberia.</title>
        <authorList>
            <person name="Shen Y."/>
            <person name="Chen S.-C."/>
            <person name="Lai M.-C."/>
            <person name="Huang H.-H."/>
            <person name="Chiu H.-H."/>
            <person name="Tang S.-L."/>
            <person name="Rogozin D.Y."/>
            <person name="Degermendzhy A.G."/>
        </authorList>
    </citation>
    <scope>NUCLEOTIDE SEQUENCE [LARGE SCALE GENOMIC DNA]</scope>
    <source>
        <strain evidence="11 12">DSM 21339</strain>
    </source>
</reference>
<dbReference type="GO" id="GO:0043190">
    <property type="term" value="C:ATP-binding cassette (ABC) transporter complex"/>
    <property type="evidence" value="ECO:0007669"/>
    <property type="project" value="TreeGrafter"/>
</dbReference>
<dbReference type="PROSITE" id="PS00211">
    <property type="entry name" value="ABC_TRANSPORTER_1"/>
    <property type="match status" value="1"/>
</dbReference>
<evidence type="ECO:0000256" key="9">
    <source>
        <dbReference type="ARBA" id="ARBA00025157"/>
    </source>
</evidence>
<dbReference type="OrthoDB" id="35850at2157"/>
<accession>A0A7D5EFW5</accession>
<dbReference type="Pfam" id="PF00005">
    <property type="entry name" value="ABC_tran"/>
    <property type="match status" value="1"/>
</dbReference>
<keyword evidence="12" id="KW-1185">Reference proteome</keyword>
<dbReference type="InterPro" id="IPR003439">
    <property type="entry name" value="ABC_transporter-like_ATP-bd"/>
</dbReference>
<dbReference type="PANTHER" id="PTHR43553:SF24">
    <property type="entry name" value="ENERGY-COUPLING FACTOR TRANSPORTER ATP-BINDING PROTEIN ECFA1"/>
    <property type="match status" value="1"/>
</dbReference>
<proteinExistence type="inferred from homology"/>
<name>A0A7D5EFW5_9EURY</name>
<evidence type="ECO:0000256" key="4">
    <source>
        <dbReference type="ARBA" id="ARBA00022475"/>
    </source>
</evidence>
<evidence type="ECO:0000256" key="7">
    <source>
        <dbReference type="ARBA" id="ARBA00022967"/>
    </source>
</evidence>
<dbReference type="InterPro" id="IPR017871">
    <property type="entry name" value="ABC_transporter-like_CS"/>
</dbReference>
<dbReference type="EMBL" id="CP058215">
    <property type="protein sequence ID" value="QLC50976.1"/>
    <property type="molecule type" value="Genomic_DNA"/>
</dbReference>
<keyword evidence="8" id="KW-0472">Membrane</keyword>
<dbReference type="KEGG" id="mzi:HWN40_12445"/>
<evidence type="ECO:0000256" key="3">
    <source>
        <dbReference type="ARBA" id="ARBA00022448"/>
    </source>
</evidence>